<dbReference type="HAMAP" id="MF_00422">
    <property type="entry name" value="SecE"/>
    <property type="match status" value="1"/>
</dbReference>
<dbReference type="RefSeq" id="WP_338787143.1">
    <property type="nucleotide sequence ID" value="NZ_CP147403.1"/>
</dbReference>
<keyword evidence="2 9" id="KW-0813">Transport</keyword>
<dbReference type="InterPro" id="IPR005807">
    <property type="entry name" value="SecE_bac"/>
</dbReference>
<evidence type="ECO:0000256" key="4">
    <source>
        <dbReference type="ARBA" id="ARBA00022692"/>
    </source>
</evidence>
<keyword evidence="3 9" id="KW-1003">Cell membrane</keyword>
<evidence type="ECO:0000313" key="11">
    <source>
        <dbReference type="Proteomes" id="UP001368328"/>
    </source>
</evidence>
<accession>A0ABZ2MST3</accession>
<name>A0ABZ2MST3_9BACI</name>
<comment type="similarity">
    <text evidence="9">Belongs to the SecE/SEC61-gamma family.</text>
</comment>
<dbReference type="InterPro" id="IPR001901">
    <property type="entry name" value="Translocase_SecE/Sec61-g"/>
</dbReference>
<dbReference type="Gene3D" id="1.20.5.1030">
    <property type="entry name" value="Preprotein translocase secy subunit"/>
    <property type="match status" value="1"/>
</dbReference>
<evidence type="ECO:0000256" key="8">
    <source>
        <dbReference type="ARBA" id="ARBA00023136"/>
    </source>
</evidence>
<dbReference type="Pfam" id="PF00584">
    <property type="entry name" value="SecE"/>
    <property type="match status" value="1"/>
</dbReference>
<protein>
    <recommendedName>
        <fullName evidence="9">Protein translocase subunit SecE</fullName>
    </recommendedName>
</protein>
<dbReference type="PANTHER" id="PTHR33910:SF1">
    <property type="entry name" value="PROTEIN TRANSLOCASE SUBUNIT SECE"/>
    <property type="match status" value="1"/>
</dbReference>
<evidence type="ECO:0000256" key="6">
    <source>
        <dbReference type="ARBA" id="ARBA00022989"/>
    </source>
</evidence>
<dbReference type="PROSITE" id="PS01067">
    <property type="entry name" value="SECE_SEC61G"/>
    <property type="match status" value="1"/>
</dbReference>
<dbReference type="InterPro" id="IPR038379">
    <property type="entry name" value="SecE_sf"/>
</dbReference>
<keyword evidence="7 9" id="KW-0811">Translocation</keyword>
<keyword evidence="8 9" id="KW-0472">Membrane</keyword>
<reference evidence="10 11" key="1">
    <citation type="submission" date="2024-02" db="EMBL/GenBank/DDBJ databases">
        <title>Seven novel Bacillus-like species.</title>
        <authorList>
            <person name="Liu G."/>
        </authorList>
    </citation>
    <scope>NUCLEOTIDE SEQUENCE [LARGE SCALE GENOMIC DNA]</scope>
    <source>
        <strain evidence="10 11">FJAT-53654</strain>
    </source>
</reference>
<evidence type="ECO:0000256" key="7">
    <source>
        <dbReference type="ARBA" id="ARBA00023010"/>
    </source>
</evidence>
<comment type="subunit">
    <text evidence="9">Component of the Sec protein translocase complex. Heterotrimer consisting of SecY, SecE and SecG subunits. The heterotrimers can form oligomers, although 1 heterotrimer is thought to be able to translocate proteins. Interacts with the ribosome. Interacts with SecDF, and other proteins may be involved. Interacts with SecA.</text>
</comment>
<dbReference type="EMBL" id="CP147403">
    <property type="protein sequence ID" value="WXB88245.1"/>
    <property type="molecule type" value="Genomic_DNA"/>
</dbReference>
<feature type="transmembrane region" description="Helical" evidence="9">
    <location>
        <begin position="30"/>
        <end position="58"/>
    </location>
</feature>
<dbReference type="Proteomes" id="UP001368328">
    <property type="component" value="Chromosome"/>
</dbReference>
<evidence type="ECO:0000256" key="9">
    <source>
        <dbReference type="HAMAP-Rule" id="MF_00422"/>
    </source>
</evidence>
<keyword evidence="11" id="KW-1185">Reference proteome</keyword>
<gene>
    <name evidence="9 10" type="primary">secE</name>
    <name evidence="10" type="ORF">WCV66_24050</name>
</gene>
<dbReference type="NCBIfam" id="TIGR00964">
    <property type="entry name" value="secE_bact"/>
    <property type="match status" value="1"/>
</dbReference>
<evidence type="ECO:0000313" key="10">
    <source>
        <dbReference type="EMBL" id="WXB88245.1"/>
    </source>
</evidence>
<keyword evidence="6 9" id="KW-1133">Transmembrane helix</keyword>
<evidence type="ECO:0000256" key="1">
    <source>
        <dbReference type="ARBA" id="ARBA00004370"/>
    </source>
</evidence>
<comment type="function">
    <text evidence="9">Essential subunit of the Sec protein translocation channel SecYEG. Clamps together the 2 halves of SecY. May contact the channel plug during translocation.</text>
</comment>
<evidence type="ECO:0000256" key="2">
    <source>
        <dbReference type="ARBA" id="ARBA00022448"/>
    </source>
</evidence>
<keyword evidence="5 9" id="KW-0653">Protein transport</keyword>
<comment type="subcellular location">
    <subcellularLocation>
        <location evidence="9">Cell membrane</location>
        <topology evidence="9">Single-pass membrane protein</topology>
    </subcellularLocation>
    <subcellularLocation>
        <location evidence="1">Membrane</location>
    </subcellularLocation>
</comment>
<proteinExistence type="inferred from homology"/>
<evidence type="ECO:0000256" key="5">
    <source>
        <dbReference type="ARBA" id="ARBA00022927"/>
    </source>
</evidence>
<dbReference type="PANTHER" id="PTHR33910">
    <property type="entry name" value="PROTEIN TRANSLOCASE SUBUNIT SECE"/>
    <property type="match status" value="1"/>
</dbReference>
<sequence length="60" mass="7083">MGIMNFFGDINREMKKVSWPKRKELSRYTIIVLSTVIVTSAFFAIIDLCISFFIRFFLNN</sequence>
<organism evidence="10 11">
    <name type="scientific">Metabacillus rhizosphaerae</name>
    <dbReference type="NCBI Taxonomy" id="3117747"/>
    <lineage>
        <taxon>Bacteria</taxon>
        <taxon>Bacillati</taxon>
        <taxon>Bacillota</taxon>
        <taxon>Bacilli</taxon>
        <taxon>Bacillales</taxon>
        <taxon>Bacillaceae</taxon>
        <taxon>Metabacillus</taxon>
    </lineage>
</organism>
<evidence type="ECO:0000256" key="3">
    <source>
        <dbReference type="ARBA" id="ARBA00022475"/>
    </source>
</evidence>
<keyword evidence="4 9" id="KW-0812">Transmembrane</keyword>